<organism evidence="1 2">
    <name type="scientific">Romanomermis culicivorax</name>
    <name type="common">Nematode worm</name>
    <dbReference type="NCBI Taxonomy" id="13658"/>
    <lineage>
        <taxon>Eukaryota</taxon>
        <taxon>Metazoa</taxon>
        <taxon>Ecdysozoa</taxon>
        <taxon>Nematoda</taxon>
        <taxon>Enoplea</taxon>
        <taxon>Dorylaimia</taxon>
        <taxon>Mermithida</taxon>
        <taxon>Mermithoidea</taxon>
        <taxon>Mermithidae</taxon>
        <taxon>Romanomermis</taxon>
    </lineage>
</organism>
<name>A0A915HG62_ROMCU</name>
<sequence length="234" mass="25678">MENKNPQTIQRKTILLLLLLLTIGRRIISVRVVIGVGRGVGRRRRARIRRVGSVTVSRVGRRRACDSRRIVRAADAAPAFIGRIVGRGVAADSSAAAAGQRIHKRLCHQLFVTVVAAAHAGHHGTGAAAAVILLPVKIAETAAAWYRRTDKTGHWTVLLTVRETSEHLRIRSDQVKGPIRITGQSAHKGFFTLNIVLSRRRLEKRESDETETATLAVLIGHHDSVDDISETTEI</sequence>
<evidence type="ECO:0000313" key="2">
    <source>
        <dbReference type="WBParaSite" id="nRc.2.0.1.t00603-RA"/>
    </source>
</evidence>
<dbReference type="WBParaSite" id="nRc.2.0.1.t00603-RA">
    <property type="protein sequence ID" value="nRc.2.0.1.t00603-RA"/>
    <property type="gene ID" value="nRc.2.0.1.g00603"/>
</dbReference>
<evidence type="ECO:0000313" key="1">
    <source>
        <dbReference type="Proteomes" id="UP000887565"/>
    </source>
</evidence>
<dbReference type="AlphaFoldDB" id="A0A915HG62"/>
<keyword evidence="1" id="KW-1185">Reference proteome</keyword>
<protein>
    <submittedName>
        <fullName evidence="2">Secreted protein</fullName>
    </submittedName>
</protein>
<dbReference type="Proteomes" id="UP000887565">
    <property type="component" value="Unplaced"/>
</dbReference>
<reference evidence="2" key="1">
    <citation type="submission" date="2022-11" db="UniProtKB">
        <authorList>
            <consortium name="WormBaseParasite"/>
        </authorList>
    </citation>
    <scope>IDENTIFICATION</scope>
</reference>
<proteinExistence type="predicted"/>
<accession>A0A915HG62</accession>